<dbReference type="SUPFAM" id="SSF54277">
    <property type="entry name" value="CAD &amp; PB1 domains"/>
    <property type="match status" value="1"/>
</dbReference>
<feature type="region of interest" description="Disordered" evidence="8">
    <location>
        <begin position="1432"/>
        <end position="1480"/>
    </location>
</feature>
<feature type="compositionally biased region" description="Polar residues" evidence="8">
    <location>
        <begin position="1301"/>
        <end position="1322"/>
    </location>
</feature>
<dbReference type="Pfam" id="PF17862">
    <property type="entry name" value="AAA_lid_3"/>
    <property type="match status" value="1"/>
</dbReference>
<dbReference type="PROSITE" id="PS50002">
    <property type="entry name" value="SH3"/>
    <property type="match status" value="2"/>
</dbReference>
<dbReference type="CDD" id="cd06890">
    <property type="entry name" value="PX_Bem1p"/>
    <property type="match status" value="1"/>
</dbReference>
<dbReference type="CDD" id="cd05992">
    <property type="entry name" value="PB1"/>
    <property type="match status" value="1"/>
</dbReference>
<comment type="similarity">
    <text evidence="1">Belongs to the AAA ATPase family.</text>
</comment>
<dbReference type="InterPro" id="IPR035549">
    <property type="entry name" value="Bem1/Scd2_SH3_2"/>
</dbReference>
<evidence type="ECO:0000256" key="3">
    <source>
        <dbReference type="ARBA" id="ARBA00022737"/>
    </source>
</evidence>
<feature type="region of interest" description="Disordered" evidence="8">
    <location>
        <begin position="1690"/>
        <end position="1715"/>
    </location>
</feature>
<dbReference type="Gene3D" id="2.30.30.40">
    <property type="entry name" value="SH3 Domains"/>
    <property type="match status" value="2"/>
</dbReference>
<feature type="domain" description="SH3" evidence="9">
    <location>
        <begin position="1580"/>
        <end position="1642"/>
    </location>
</feature>
<dbReference type="SMART" id="SM00382">
    <property type="entry name" value="AAA"/>
    <property type="match status" value="1"/>
</dbReference>
<feature type="compositionally biased region" description="Low complexity" evidence="8">
    <location>
        <begin position="1690"/>
        <end position="1714"/>
    </location>
</feature>
<dbReference type="CDD" id="cd11879">
    <property type="entry name" value="SH3_Bem1p_2"/>
    <property type="match status" value="1"/>
</dbReference>
<feature type="compositionally biased region" description="Polar residues" evidence="8">
    <location>
        <begin position="1461"/>
        <end position="1475"/>
    </location>
</feature>
<dbReference type="Gene3D" id="3.40.50.300">
    <property type="entry name" value="P-loop containing nucleotide triphosphate hydrolases"/>
    <property type="match status" value="1"/>
</dbReference>
<evidence type="ECO:0000313" key="13">
    <source>
        <dbReference type="EMBL" id="CDO95144.1"/>
    </source>
</evidence>
<dbReference type="InterPro" id="IPR053793">
    <property type="entry name" value="PB1-like"/>
</dbReference>
<dbReference type="PANTHER" id="PTHR23074">
    <property type="entry name" value="AAA DOMAIN-CONTAINING"/>
    <property type="match status" value="1"/>
</dbReference>
<dbReference type="SUPFAM" id="SSF54001">
    <property type="entry name" value="Cysteine proteinases"/>
    <property type="match status" value="1"/>
</dbReference>
<dbReference type="InterPro" id="IPR001394">
    <property type="entry name" value="Peptidase_C19_UCH"/>
</dbReference>
<evidence type="ECO:0000256" key="1">
    <source>
        <dbReference type="ARBA" id="ARBA00006914"/>
    </source>
</evidence>
<feature type="region of interest" description="Disordered" evidence="8">
    <location>
        <begin position="771"/>
        <end position="795"/>
    </location>
</feature>
<proteinExistence type="inferred from homology"/>
<dbReference type="Gene3D" id="3.30.1520.10">
    <property type="entry name" value="Phox-like domain"/>
    <property type="match status" value="1"/>
</dbReference>
<dbReference type="InterPro" id="IPR041569">
    <property type="entry name" value="AAA_lid_3"/>
</dbReference>
<dbReference type="Pfam" id="PF00018">
    <property type="entry name" value="SH3_1"/>
    <property type="match status" value="2"/>
</dbReference>
<evidence type="ECO:0000256" key="2">
    <source>
        <dbReference type="ARBA" id="ARBA00022443"/>
    </source>
</evidence>
<dbReference type="OrthoDB" id="548867at2759"/>
<dbReference type="InterPro" id="IPR001683">
    <property type="entry name" value="PX_dom"/>
</dbReference>
<dbReference type="FunFam" id="3.40.50.300:FF:000093">
    <property type="entry name" value="Fidgetin-like 1"/>
    <property type="match status" value="1"/>
</dbReference>
<dbReference type="InterPro" id="IPR027417">
    <property type="entry name" value="P-loop_NTPase"/>
</dbReference>
<dbReference type="PROSITE" id="PS00973">
    <property type="entry name" value="USP_2"/>
    <property type="match status" value="1"/>
</dbReference>
<comment type="caution">
    <text evidence="13">The sequence shown here is derived from an EMBL/GenBank/DDBJ whole genome shotgun (WGS) entry which is preliminary data.</text>
</comment>
<dbReference type="FunFam" id="2.30.30.40:FF:000093">
    <property type="entry name" value="Protein kinase activator Bem1"/>
    <property type="match status" value="1"/>
</dbReference>
<dbReference type="CDD" id="cd02662">
    <property type="entry name" value="Peptidase_C19F"/>
    <property type="match status" value="1"/>
</dbReference>
<dbReference type="SUPFAM" id="SSF52540">
    <property type="entry name" value="P-loop containing nucleoside triphosphate hydrolases"/>
    <property type="match status" value="1"/>
</dbReference>
<dbReference type="InterPro" id="IPR035548">
    <property type="entry name" value="Bem1/Scd2_SH3_1"/>
</dbReference>
<accession>A0A0A8L8A6</accession>
<keyword evidence="2 6" id="KW-0728">SH3 domain</keyword>
<evidence type="ECO:0000256" key="5">
    <source>
        <dbReference type="ARBA" id="ARBA00022840"/>
    </source>
</evidence>
<dbReference type="GO" id="GO:0005938">
    <property type="term" value="C:cell cortex"/>
    <property type="evidence" value="ECO:0007669"/>
    <property type="project" value="UniProtKB-ARBA"/>
</dbReference>
<sequence length="1991" mass="223107">MPHDHFIVPSNVNLTQALSLLHSIVSIQLDNCKEQNAKKKEQDAGEILSSILLYLREGLISIKRKFGVVHYTDLTDPAVISKYADVRILGQEIKDMFTKLESKPQDKKDADWRSKLKMKFTKSTDKLDQERALKEKEQVEQLKIERDRIQSEEKEKEARILKKKEQDIERQVRNEVEEELRRNKLKQAVTVERNASQTESIAPTRKSMDQLTRKAELFGRRSLDGFGRRKSYQNEARNVNITSPTVNKAALMAWGGQSGQEIVQSKPKPKPTFIYTKPTVRRPVIKSPVRTSPKIPAEATFDTPTVERERVRSPISRRDPHSRSPSIDKKRQDSPSENLEKPLTPFEKRLKHVMDNLEGVDETSCQQIINDILDTDEKVYWDDISGLISAKSALKEAVVYPFLRPDLFQGLREPVSGILLFGPPGTGKTMIAKAVATESKSTFFSISASSVLSKFLGESEKLVRALFYLSKKLAPSIIFIDEIDSLLTARSDNENESSRRIKTEFLIRWSSLSSATASEKTEEQMDNSRVLVLAATNTPWDLDEAASRRFSKRIYIPLPDFETRHYHLKRLMAVQRNQLSETDFDEIAKSTDGYSGSDLTSLAKDAAMEPIRDLGEKLIDANLELVRGVTVDDFKRAMTRIKRSVSQQSLVRIVYYSGNGLNNGNSQWVSNWLYRNRSTSKYIGLGLTVAISVYVLGPTIGGWIFGDKMFGSSSKRSDKFTTGLINNRNDCFANSSIQALSSLVYLTKYLNEVLKQAQFLATLMDINGPTTEEQKQSIDEESVDPIPFGKSHLDEGFSRKRPDLWKAHTSTNTICTLRFQDTMTPKACLSEESSLAGDASDQLEHTDQTEDEDGDDDESLSASKNSENGENDASSAAADCSDSSAEDIPKIPLHESLAQILYQLQQTINAEHHISIWPFLRVIEGIFKAKISTGQNDAHELTQVVLQTLENENLALQKFVKSHSLNVIIPAVPMHGSLADSLFCLSCGESSQVNIHEFTMYSVPVPQLMNADLSKMISDNQTDQISGYSCLCCKLNAILANEKNRNYKDNSEEENQILAELQKLLPNAFINDDLPSNLSTYLNSYDKDAMKASDIKSTIVKKTVVVDSPDILIIHLSRSVFNGMGYQKNTCNVAFDDELVVHRQVIENNKCAGIRHETFKLRSMLRHQGSHSTGHYECYRHKPEFMKDIDTNQVISKTPMVDFGIASNKLAAEIWNQAVNSNKSDSCSIDSEESLSSNAPFRSVFLDSPNSAVVADDDYVIGSSEFPNDPNGNNSSSGVSRTPSTLKRVTGFLSRKGSVSVAENTSNGNGRNDGGNTPTIAGSSEPKTRARFNSVSSMISDRNISLTSSNASNASIDSYSTDQVTNTSATEVDTETDQDAVSLNLNKKTRKRRLKKLKSVVKYPWWRISDTKVKEYKTDDILSESKFKEGSKQRITSADISGPTQKSGGAPQNVRTIPIRQVSTSSQLSSGFSNGKSKDISSPEKVIKALYNYQAQSAGELSFDKGDFFHVRQEENDWYEAFNPADGKRGMVPKNYFETVGRTAQNSYTSPAKSLNRNGSFGNNQLLQHHQQQQQQPSNMGTLYAIVLYDFQAEKADELTAYAGENLFICAHHDYEWFIAKPIGRLGGPGLVPVGFVTIIDIATGYATGNEVKSDIGSVNLPSVQEWKMNIARYKASNITLGSVEQQSQPYIQQRSQSRQNSQHHQQHPHLQYSTSFSNDYPPDTVVVTHAAVERFFLQDDKYWFQVSCQLSNNYTRILKRYYEDFYDLQVKLLDIFPAEGGKLRDANGQWTKRIMPYIPGPVPYVTDSISKKRKDDLNIYVKDLISLPPYISHTNLVKSLFAVKNNGFDREVSNEETTELNLKGKADDSTLTNEELQLPEAMKRLSIATSANTGANTSRVKSRPPSGFAPRIADEKPVKIKFYYKDDIFALMLHPTITLEELCSKIAPRIDAAAFRLFIKNGDDIGAQVTTDAQVPILIQEKRKIFVDDS</sequence>
<feature type="domain" description="SH3" evidence="9">
    <location>
        <begin position="1482"/>
        <end position="1542"/>
    </location>
</feature>
<dbReference type="GO" id="GO:0035091">
    <property type="term" value="F:phosphatidylinositol binding"/>
    <property type="evidence" value="ECO:0007669"/>
    <property type="project" value="InterPro"/>
</dbReference>
<dbReference type="PROSITE" id="PS00674">
    <property type="entry name" value="AAA"/>
    <property type="match status" value="1"/>
</dbReference>
<dbReference type="Pfam" id="PF00443">
    <property type="entry name" value="UCH"/>
    <property type="match status" value="1"/>
</dbReference>
<keyword evidence="14" id="KW-1185">Reference proteome</keyword>
<evidence type="ECO:0000259" key="10">
    <source>
        <dbReference type="PROSITE" id="PS50195"/>
    </source>
</evidence>
<dbReference type="InterPro" id="IPR050304">
    <property type="entry name" value="MT-severing_AAA_ATPase"/>
</dbReference>
<dbReference type="PANTHER" id="PTHR23074:SF81">
    <property type="entry name" value="26S PROTEASOME SUBUNIT YTA6-RELATED"/>
    <property type="match status" value="1"/>
</dbReference>
<reference evidence="13 14" key="1">
    <citation type="submission" date="2014-03" db="EMBL/GenBank/DDBJ databases">
        <title>The genome of Kluyveromyces dobzhanskii.</title>
        <authorList>
            <person name="Nystedt B."/>
            <person name="Astrom S."/>
        </authorList>
    </citation>
    <scope>NUCLEOTIDE SEQUENCE [LARGE SCALE GENOMIC DNA]</scope>
    <source>
        <strain evidence="13 14">CBS 2104</strain>
    </source>
</reference>
<dbReference type="Gene3D" id="3.10.20.90">
    <property type="entry name" value="Phosphatidylinositol 3-kinase Catalytic Subunit, Chain A, domain 1"/>
    <property type="match status" value="1"/>
</dbReference>
<dbReference type="Gene3D" id="1.10.8.60">
    <property type="match status" value="1"/>
</dbReference>
<protein>
    <submittedName>
        <fullName evidence="13">WGS project CCBQ000000000 data, contig 00006</fullName>
    </submittedName>
</protein>
<dbReference type="InterPro" id="IPR003959">
    <property type="entry name" value="ATPase_AAA_core"/>
</dbReference>
<dbReference type="GO" id="GO:0005524">
    <property type="term" value="F:ATP binding"/>
    <property type="evidence" value="ECO:0007669"/>
    <property type="project" value="UniProtKB-KW"/>
</dbReference>
<gene>
    <name evidence="13" type="ORF">KLDO_g3391</name>
</gene>
<organism evidence="13 14">
    <name type="scientific">Kluyveromyces dobzhanskii CBS 2104</name>
    <dbReference type="NCBI Taxonomy" id="1427455"/>
    <lineage>
        <taxon>Eukaryota</taxon>
        <taxon>Fungi</taxon>
        <taxon>Dikarya</taxon>
        <taxon>Ascomycota</taxon>
        <taxon>Saccharomycotina</taxon>
        <taxon>Saccharomycetes</taxon>
        <taxon>Saccharomycetales</taxon>
        <taxon>Saccharomycetaceae</taxon>
        <taxon>Kluyveromyces</taxon>
    </lineage>
</organism>
<dbReference type="GO" id="GO:0030427">
    <property type="term" value="C:site of polarized growth"/>
    <property type="evidence" value="ECO:0007669"/>
    <property type="project" value="UniProtKB-ARBA"/>
</dbReference>
<evidence type="ECO:0000256" key="4">
    <source>
        <dbReference type="ARBA" id="ARBA00022741"/>
    </source>
</evidence>
<dbReference type="CDD" id="cd11878">
    <property type="entry name" value="SH3_Bem1p_1"/>
    <property type="match status" value="1"/>
</dbReference>
<evidence type="ECO:0000259" key="11">
    <source>
        <dbReference type="PROSITE" id="PS50235"/>
    </source>
</evidence>
<keyword evidence="5" id="KW-0067">ATP-binding</keyword>
<feature type="compositionally biased region" description="Acidic residues" evidence="8">
    <location>
        <begin position="849"/>
        <end position="859"/>
    </location>
</feature>
<dbReference type="FunFam" id="1.10.8.60:FF:000022">
    <property type="entry name" value="Fidgetin like 1"/>
    <property type="match status" value="1"/>
</dbReference>
<evidence type="ECO:0000313" key="14">
    <source>
        <dbReference type="Proteomes" id="UP000031516"/>
    </source>
</evidence>
<feature type="region of interest" description="Disordered" evidence="8">
    <location>
        <begin position="830"/>
        <end position="885"/>
    </location>
</feature>
<dbReference type="InterPro" id="IPR036028">
    <property type="entry name" value="SH3-like_dom_sf"/>
</dbReference>
<dbReference type="Pfam" id="PF00787">
    <property type="entry name" value="PX"/>
    <property type="match status" value="1"/>
</dbReference>
<feature type="region of interest" description="Disordered" evidence="8">
    <location>
        <begin position="289"/>
        <end position="345"/>
    </location>
</feature>
<evidence type="ECO:0000256" key="6">
    <source>
        <dbReference type="PROSITE-ProRule" id="PRU00192"/>
    </source>
</evidence>
<dbReference type="InterPro" id="IPR003960">
    <property type="entry name" value="ATPase_AAA_CS"/>
</dbReference>
<dbReference type="PROSITE" id="PS50195">
    <property type="entry name" value="PX"/>
    <property type="match status" value="1"/>
</dbReference>
<dbReference type="GO" id="GO:0051130">
    <property type="term" value="P:positive regulation of cellular component organization"/>
    <property type="evidence" value="ECO:0007669"/>
    <property type="project" value="UniProtKB-ARBA"/>
</dbReference>
<dbReference type="CDD" id="cd22249">
    <property type="entry name" value="UDM1_RNF168_RNF169-like"/>
    <property type="match status" value="1"/>
</dbReference>
<feature type="coiled-coil region" evidence="7">
    <location>
        <begin position="132"/>
        <end position="178"/>
    </location>
</feature>
<evidence type="ECO:0000256" key="8">
    <source>
        <dbReference type="SAM" id="MobiDB-lite"/>
    </source>
</evidence>
<feature type="region of interest" description="Disordered" evidence="8">
    <location>
        <begin position="1263"/>
        <end position="1328"/>
    </location>
</feature>
<dbReference type="InterPro" id="IPR003593">
    <property type="entry name" value="AAA+_ATPase"/>
</dbReference>
<dbReference type="SUPFAM" id="SSF64268">
    <property type="entry name" value="PX domain"/>
    <property type="match status" value="1"/>
</dbReference>
<dbReference type="InterPro" id="IPR018200">
    <property type="entry name" value="USP_CS"/>
</dbReference>
<evidence type="ECO:0000256" key="7">
    <source>
        <dbReference type="SAM" id="Coils"/>
    </source>
</evidence>
<feature type="compositionally biased region" description="Basic and acidic residues" evidence="8">
    <location>
        <begin position="305"/>
        <end position="345"/>
    </location>
</feature>
<dbReference type="PROSITE" id="PS50235">
    <property type="entry name" value="USP_3"/>
    <property type="match status" value="1"/>
</dbReference>
<keyword evidence="4" id="KW-0547">Nucleotide-binding</keyword>
<dbReference type="InterPro" id="IPR035550">
    <property type="entry name" value="Bem1/Scd2_PX"/>
</dbReference>
<evidence type="ECO:0000259" key="12">
    <source>
        <dbReference type="PROSITE" id="PS51745"/>
    </source>
</evidence>
<dbReference type="GO" id="GO:0016579">
    <property type="term" value="P:protein deubiquitination"/>
    <property type="evidence" value="ECO:0007669"/>
    <property type="project" value="InterPro"/>
</dbReference>
<dbReference type="SMART" id="SM00312">
    <property type="entry name" value="PX"/>
    <property type="match status" value="1"/>
</dbReference>
<dbReference type="GO" id="GO:0004843">
    <property type="term" value="F:cysteine-type deubiquitinase activity"/>
    <property type="evidence" value="ECO:0007669"/>
    <property type="project" value="InterPro"/>
</dbReference>
<feature type="compositionally biased region" description="Low complexity" evidence="8">
    <location>
        <begin position="872"/>
        <end position="883"/>
    </location>
</feature>
<dbReference type="Pfam" id="PF00004">
    <property type="entry name" value="AAA"/>
    <property type="match status" value="1"/>
</dbReference>
<dbReference type="PROSITE" id="PS51745">
    <property type="entry name" value="PB1"/>
    <property type="match status" value="1"/>
</dbReference>
<dbReference type="SUPFAM" id="SSF50044">
    <property type="entry name" value="SH3-domain"/>
    <property type="match status" value="2"/>
</dbReference>
<dbReference type="GO" id="GO:0060090">
    <property type="term" value="F:molecular adaptor activity"/>
    <property type="evidence" value="ECO:0007669"/>
    <property type="project" value="UniProtKB-ARBA"/>
</dbReference>
<keyword evidence="7" id="KW-0175">Coiled coil</keyword>
<dbReference type="Gene3D" id="3.90.70.10">
    <property type="entry name" value="Cysteine proteinases"/>
    <property type="match status" value="1"/>
</dbReference>
<name>A0A0A8L8A6_9SACH</name>
<dbReference type="InterPro" id="IPR001452">
    <property type="entry name" value="SH3_domain"/>
</dbReference>
<feature type="domain" description="PX" evidence="10">
    <location>
        <begin position="1723"/>
        <end position="1849"/>
    </location>
</feature>
<dbReference type="EMBL" id="CCBQ010000043">
    <property type="protein sequence ID" value="CDO95144.1"/>
    <property type="molecule type" value="Genomic_DNA"/>
</dbReference>
<dbReference type="CDD" id="cd19509">
    <property type="entry name" value="RecA-like_VPS4-like"/>
    <property type="match status" value="1"/>
</dbReference>
<feature type="compositionally biased region" description="Polar residues" evidence="8">
    <location>
        <begin position="1433"/>
        <end position="1447"/>
    </location>
</feature>
<dbReference type="GO" id="GO:1902494">
    <property type="term" value="C:catalytic complex"/>
    <property type="evidence" value="ECO:0007669"/>
    <property type="project" value="UniProtKB-ARBA"/>
</dbReference>
<dbReference type="InterPro" id="IPR036871">
    <property type="entry name" value="PX_dom_sf"/>
</dbReference>
<keyword evidence="3" id="KW-0677">Repeat</keyword>
<dbReference type="Proteomes" id="UP000031516">
    <property type="component" value="Unassembled WGS sequence"/>
</dbReference>
<dbReference type="InterPro" id="IPR038765">
    <property type="entry name" value="Papain-like_cys_pep_sf"/>
</dbReference>
<dbReference type="InterPro" id="IPR028889">
    <property type="entry name" value="USP"/>
</dbReference>
<dbReference type="GO" id="GO:0016887">
    <property type="term" value="F:ATP hydrolysis activity"/>
    <property type="evidence" value="ECO:0007669"/>
    <property type="project" value="InterPro"/>
</dbReference>
<dbReference type="SMART" id="SM00326">
    <property type="entry name" value="SH3"/>
    <property type="match status" value="2"/>
</dbReference>
<feature type="domain" description="PB1" evidence="12">
    <location>
        <begin position="1918"/>
        <end position="1991"/>
    </location>
</feature>
<feature type="domain" description="USP" evidence="11">
    <location>
        <begin position="722"/>
        <end position="1248"/>
    </location>
</feature>
<evidence type="ECO:0000259" key="9">
    <source>
        <dbReference type="PROSITE" id="PS50002"/>
    </source>
</evidence>